<dbReference type="AlphaFoldDB" id="A0A8H4KV72"/>
<dbReference type="EMBL" id="JAADYS010002709">
    <property type="protein sequence ID" value="KAF4455893.1"/>
    <property type="molecule type" value="Genomic_DNA"/>
</dbReference>
<dbReference type="Pfam" id="PF00106">
    <property type="entry name" value="adh_short"/>
    <property type="match status" value="1"/>
</dbReference>
<gene>
    <name evidence="2" type="ORF">FALBO_15533</name>
</gene>
<dbReference type="SUPFAM" id="SSF51735">
    <property type="entry name" value="NAD(P)-binding Rossmann-fold domains"/>
    <property type="match status" value="1"/>
</dbReference>
<sequence>MASSSLPPFAGSAMQLFIKSQFRTECIPPPSSTTFSGKTAVVTGSNCGIGLEACRVLLEHQLSHIILGVRSPDKGQDAAAPLRKAHPNAKIEVWQLDMLSYESVRAFAKGCSALPRLDIAILNAGIGAMDFVLNQSTGHEEMLQVNYLSTALLSILLVPVLKSKPPQSVPGRLLLVASGLALLSKFPNRNADPLIPTFNDGNGWNMAAAAERYNVTKTMVLMLVQKLGEVVSPNEVIITAVDPGFTGGSNLNRSLKGLAQLLTRLIKKLSARSLREAAWTYIDAITREGTAVHGSFVMDWEIHPFHEMMYGTEGRQTAERLWGETLNELEFAGVKDIILSTGKTG</sequence>
<evidence type="ECO:0000313" key="3">
    <source>
        <dbReference type="Proteomes" id="UP000554235"/>
    </source>
</evidence>
<evidence type="ECO:0000256" key="1">
    <source>
        <dbReference type="ARBA" id="ARBA00023002"/>
    </source>
</evidence>
<keyword evidence="3" id="KW-1185">Reference proteome</keyword>
<protein>
    <submittedName>
        <fullName evidence="2">Short-chain dehydrogenase reductase family</fullName>
    </submittedName>
</protein>
<dbReference type="PANTHER" id="PTHR43157:SF35">
    <property type="entry name" value="DEHYDROGENASE_REDUCTASE FAMILY PROTEIN, PUTATIVE-RELATED"/>
    <property type="match status" value="1"/>
</dbReference>
<dbReference type="Proteomes" id="UP000554235">
    <property type="component" value="Unassembled WGS sequence"/>
</dbReference>
<proteinExistence type="predicted"/>
<dbReference type="GO" id="GO:0016491">
    <property type="term" value="F:oxidoreductase activity"/>
    <property type="evidence" value="ECO:0007669"/>
    <property type="project" value="UniProtKB-KW"/>
</dbReference>
<dbReference type="PANTHER" id="PTHR43157">
    <property type="entry name" value="PHOSPHATIDYLINOSITOL-GLYCAN BIOSYNTHESIS CLASS F PROTEIN-RELATED"/>
    <property type="match status" value="1"/>
</dbReference>
<comment type="caution">
    <text evidence="2">The sequence shown here is derived from an EMBL/GenBank/DDBJ whole genome shotgun (WGS) entry which is preliminary data.</text>
</comment>
<evidence type="ECO:0000313" key="2">
    <source>
        <dbReference type="EMBL" id="KAF4455893.1"/>
    </source>
</evidence>
<reference evidence="2 3" key="1">
    <citation type="submission" date="2020-01" db="EMBL/GenBank/DDBJ databases">
        <title>Identification and distribution of gene clusters putatively required for synthesis of sphingolipid metabolism inhibitors in phylogenetically diverse species of the filamentous fungus Fusarium.</title>
        <authorList>
            <person name="Kim H.-S."/>
            <person name="Busman M."/>
            <person name="Brown D.W."/>
            <person name="Divon H."/>
            <person name="Uhlig S."/>
            <person name="Proctor R.H."/>
        </authorList>
    </citation>
    <scope>NUCLEOTIDE SEQUENCE [LARGE SCALE GENOMIC DNA]</scope>
    <source>
        <strain evidence="2 3">NRRL 20459</strain>
    </source>
</reference>
<keyword evidence="1" id="KW-0560">Oxidoreductase</keyword>
<dbReference type="PRINTS" id="PR00081">
    <property type="entry name" value="GDHRDH"/>
</dbReference>
<name>A0A8H4KV72_9HYPO</name>
<dbReference type="Gene3D" id="3.40.50.720">
    <property type="entry name" value="NAD(P)-binding Rossmann-like Domain"/>
    <property type="match status" value="1"/>
</dbReference>
<dbReference type="InterPro" id="IPR036291">
    <property type="entry name" value="NAD(P)-bd_dom_sf"/>
</dbReference>
<dbReference type="OrthoDB" id="542013at2759"/>
<accession>A0A8H4KV72</accession>
<dbReference type="InterPro" id="IPR002347">
    <property type="entry name" value="SDR_fam"/>
</dbReference>
<organism evidence="2 3">
    <name type="scientific">Fusarium albosuccineum</name>
    <dbReference type="NCBI Taxonomy" id="1237068"/>
    <lineage>
        <taxon>Eukaryota</taxon>
        <taxon>Fungi</taxon>
        <taxon>Dikarya</taxon>
        <taxon>Ascomycota</taxon>
        <taxon>Pezizomycotina</taxon>
        <taxon>Sordariomycetes</taxon>
        <taxon>Hypocreomycetidae</taxon>
        <taxon>Hypocreales</taxon>
        <taxon>Nectriaceae</taxon>
        <taxon>Fusarium</taxon>
        <taxon>Fusarium decemcellulare species complex</taxon>
    </lineage>
</organism>